<feature type="region of interest" description="Disordered" evidence="1">
    <location>
        <begin position="1"/>
        <end position="28"/>
    </location>
</feature>
<evidence type="ECO:0000313" key="3">
    <source>
        <dbReference type="Proteomes" id="UP000673691"/>
    </source>
</evidence>
<dbReference type="AlphaFoldDB" id="A0A8H8A1Z9"/>
<dbReference type="Proteomes" id="UP000673691">
    <property type="component" value="Unassembled WGS sequence"/>
</dbReference>
<comment type="caution">
    <text evidence="2">The sequence shown here is derived from an EMBL/GenBank/DDBJ whole genome shotgun (WGS) entry which is preliminary data.</text>
</comment>
<protein>
    <submittedName>
        <fullName evidence="2">Uncharacterized protein</fullName>
    </submittedName>
</protein>
<keyword evidence="3" id="KW-1185">Reference proteome</keyword>
<organism evidence="2 3">
    <name type="scientific">Olpidium bornovanus</name>
    <dbReference type="NCBI Taxonomy" id="278681"/>
    <lineage>
        <taxon>Eukaryota</taxon>
        <taxon>Fungi</taxon>
        <taxon>Fungi incertae sedis</taxon>
        <taxon>Olpidiomycota</taxon>
        <taxon>Olpidiomycotina</taxon>
        <taxon>Olpidiomycetes</taxon>
        <taxon>Olpidiales</taxon>
        <taxon>Olpidiaceae</taxon>
        <taxon>Olpidium</taxon>
    </lineage>
</organism>
<proteinExistence type="predicted"/>
<evidence type="ECO:0000313" key="2">
    <source>
        <dbReference type="EMBL" id="KAG5463456.1"/>
    </source>
</evidence>
<evidence type="ECO:0000256" key="1">
    <source>
        <dbReference type="SAM" id="MobiDB-lite"/>
    </source>
</evidence>
<gene>
    <name evidence="2" type="ORF">BJ554DRAFT_7330</name>
</gene>
<feature type="compositionally biased region" description="Polar residues" evidence="1">
    <location>
        <begin position="1"/>
        <end position="16"/>
    </location>
</feature>
<dbReference type="EMBL" id="JAEFCI010000564">
    <property type="protein sequence ID" value="KAG5463456.1"/>
    <property type="molecule type" value="Genomic_DNA"/>
</dbReference>
<reference evidence="2 3" key="1">
    <citation type="journal article" name="Sci. Rep.">
        <title>Genome-scale phylogenetic analyses confirm Olpidium as the closest living zoosporic fungus to the non-flagellated, terrestrial fungi.</title>
        <authorList>
            <person name="Chang Y."/>
            <person name="Rochon D."/>
            <person name="Sekimoto S."/>
            <person name="Wang Y."/>
            <person name="Chovatia M."/>
            <person name="Sandor L."/>
            <person name="Salamov A."/>
            <person name="Grigoriev I.V."/>
            <person name="Stajich J.E."/>
            <person name="Spatafora J.W."/>
        </authorList>
    </citation>
    <scope>NUCLEOTIDE SEQUENCE [LARGE SCALE GENOMIC DNA]</scope>
    <source>
        <strain evidence="2">S191</strain>
    </source>
</reference>
<accession>A0A8H8A1Z9</accession>
<sequence length="118" mass="13238">METVTTDANSVSSGLSSRDARRPVVSGAPGERFPIIESLRRVAFLTGTETRLPWRRKLRRFGNHAIRYRGYSGQLSGRRRAFRRGDKAANRVRGCTTGPWRRNFGASASILTFRNVLG</sequence>
<name>A0A8H8A1Z9_9FUNG</name>